<dbReference type="PIRSF" id="PIRSF036979">
    <property type="entry name" value="Arginase"/>
    <property type="match status" value="1"/>
</dbReference>
<keyword evidence="5" id="KW-0732">Signal</keyword>
<dbReference type="GO" id="GO:0046872">
    <property type="term" value="F:metal ion binding"/>
    <property type="evidence" value="ECO:0007669"/>
    <property type="project" value="UniProtKB-KW"/>
</dbReference>
<name>A0AAD2GZE9_9AGAR</name>
<evidence type="ECO:0000256" key="2">
    <source>
        <dbReference type="ARBA" id="ARBA00022723"/>
    </source>
</evidence>
<dbReference type="PANTHER" id="PTHR11358">
    <property type="entry name" value="ARGINASE/AGMATINASE"/>
    <property type="match status" value="1"/>
</dbReference>
<comment type="caution">
    <text evidence="6">The sequence shown here is derived from an EMBL/GenBank/DDBJ whole genome shotgun (WGS) entry which is preliminary data.</text>
</comment>
<dbReference type="Pfam" id="PF00491">
    <property type="entry name" value="Arginase"/>
    <property type="match status" value="2"/>
</dbReference>
<dbReference type="InterPro" id="IPR023696">
    <property type="entry name" value="Ureohydrolase_dom_sf"/>
</dbReference>
<dbReference type="GO" id="GO:0033389">
    <property type="term" value="P:putrescine biosynthetic process from arginine, via agmatine"/>
    <property type="evidence" value="ECO:0007669"/>
    <property type="project" value="TreeGrafter"/>
</dbReference>
<dbReference type="InterPro" id="IPR006035">
    <property type="entry name" value="Ureohydrolase"/>
</dbReference>
<dbReference type="EMBL" id="CAVNYO010000083">
    <property type="protein sequence ID" value="CAK5265263.1"/>
    <property type="molecule type" value="Genomic_DNA"/>
</dbReference>
<dbReference type="GO" id="GO:0008783">
    <property type="term" value="F:agmatinase activity"/>
    <property type="evidence" value="ECO:0007669"/>
    <property type="project" value="TreeGrafter"/>
</dbReference>
<keyword evidence="7" id="KW-1185">Reference proteome</keyword>
<evidence type="ECO:0000313" key="7">
    <source>
        <dbReference type="Proteomes" id="UP001295794"/>
    </source>
</evidence>
<evidence type="ECO:0000256" key="3">
    <source>
        <dbReference type="ARBA" id="ARBA00022801"/>
    </source>
</evidence>
<accession>A0AAD2GZE9</accession>
<feature type="chain" id="PRO_5042246229" description="Arginase/deacetylase" evidence="5">
    <location>
        <begin position="17"/>
        <end position="358"/>
    </location>
</feature>
<evidence type="ECO:0000256" key="5">
    <source>
        <dbReference type="SAM" id="SignalP"/>
    </source>
</evidence>
<reference evidence="6" key="1">
    <citation type="submission" date="2023-11" db="EMBL/GenBank/DDBJ databases">
        <authorList>
            <person name="De Vega J J."/>
            <person name="De Vega J J."/>
        </authorList>
    </citation>
    <scope>NUCLEOTIDE SEQUENCE</scope>
</reference>
<dbReference type="AlphaFoldDB" id="A0AAD2GZE9"/>
<dbReference type="PANTHER" id="PTHR11358:SF26">
    <property type="entry name" value="GUANIDINO ACID HYDROLASE, MITOCHONDRIAL"/>
    <property type="match status" value="1"/>
</dbReference>
<dbReference type="Proteomes" id="UP001295794">
    <property type="component" value="Unassembled WGS sequence"/>
</dbReference>
<feature type="signal peptide" evidence="5">
    <location>
        <begin position="1"/>
        <end position="16"/>
    </location>
</feature>
<keyword evidence="2" id="KW-0479">Metal-binding</keyword>
<proteinExistence type="inferred from homology"/>
<evidence type="ECO:0000256" key="1">
    <source>
        <dbReference type="ARBA" id="ARBA00009227"/>
    </source>
</evidence>
<organism evidence="6 7">
    <name type="scientific">Mycena citricolor</name>
    <dbReference type="NCBI Taxonomy" id="2018698"/>
    <lineage>
        <taxon>Eukaryota</taxon>
        <taxon>Fungi</taxon>
        <taxon>Dikarya</taxon>
        <taxon>Basidiomycota</taxon>
        <taxon>Agaricomycotina</taxon>
        <taxon>Agaricomycetes</taxon>
        <taxon>Agaricomycetidae</taxon>
        <taxon>Agaricales</taxon>
        <taxon>Marasmiineae</taxon>
        <taxon>Mycenaceae</taxon>
        <taxon>Mycena</taxon>
    </lineage>
</organism>
<evidence type="ECO:0000256" key="4">
    <source>
        <dbReference type="RuleBase" id="RU003684"/>
    </source>
</evidence>
<keyword evidence="3 4" id="KW-0378">Hydrolase</keyword>
<dbReference type="PROSITE" id="PS51409">
    <property type="entry name" value="ARGINASE_2"/>
    <property type="match status" value="1"/>
</dbReference>
<evidence type="ECO:0008006" key="8">
    <source>
        <dbReference type="Google" id="ProtNLM"/>
    </source>
</evidence>
<dbReference type="Gene3D" id="3.40.800.10">
    <property type="entry name" value="Ureohydrolase domain"/>
    <property type="match status" value="2"/>
</dbReference>
<protein>
    <recommendedName>
        <fullName evidence="8">Arginase/deacetylase</fullName>
    </recommendedName>
</protein>
<dbReference type="SUPFAM" id="SSF52768">
    <property type="entry name" value="Arginase/deacetylase"/>
    <property type="match status" value="1"/>
</dbReference>
<sequence>MFAAVTITLVLPLVIAHQHHLNGAVAVADVTTKEWYTKFGPQADLPFSGPASFNHFPYARCPEDARDAFDIAILGFPFDNTVTNRPGARFGPRAIRIASGGAGYTLAWGTSPMDWGSGARGSWIAEMFYPFFDLFTKCTVQSLQVSDGCGSLPQLIRSQVIHFDAHFDTSMITTDGPGRLHHGSYFTIAHEEGLLSNTSIHGGIRQHASAGISAPALDLTFVQKERSIIPHDESLGFAVITTEDLDDYGLEAVVRTIRRRVGNTPVYLSLDIDTIDPGMAPATGTPVDGGWSTREMKRILRGLSGLNFVTSGCDVVEVSPAYDLAEITSRAAAGFVNDFLQMMQMETPPKPHSGPFLE</sequence>
<dbReference type="PROSITE" id="PS01053">
    <property type="entry name" value="ARGINASE_1"/>
    <property type="match status" value="1"/>
</dbReference>
<evidence type="ECO:0000313" key="6">
    <source>
        <dbReference type="EMBL" id="CAK5265263.1"/>
    </source>
</evidence>
<dbReference type="PRINTS" id="PR00116">
    <property type="entry name" value="ARGINASE"/>
</dbReference>
<gene>
    <name evidence="6" type="ORF">MYCIT1_LOCUS6096</name>
</gene>
<comment type="similarity">
    <text evidence="1">Belongs to the arginase family. Agmatinase subfamily.</text>
</comment>
<dbReference type="InterPro" id="IPR020855">
    <property type="entry name" value="Ureohydrolase_Mn_BS"/>
</dbReference>